<dbReference type="EMBL" id="FOQD01000005">
    <property type="protein sequence ID" value="SFI10575.1"/>
    <property type="molecule type" value="Genomic_DNA"/>
</dbReference>
<protein>
    <submittedName>
        <fullName evidence="1">Uncharacterized protein</fullName>
    </submittedName>
</protein>
<organism evidence="1 2">
    <name type="scientific">Planctomicrobium piriforme</name>
    <dbReference type="NCBI Taxonomy" id="1576369"/>
    <lineage>
        <taxon>Bacteria</taxon>
        <taxon>Pseudomonadati</taxon>
        <taxon>Planctomycetota</taxon>
        <taxon>Planctomycetia</taxon>
        <taxon>Planctomycetales</taxon>
        <taxon>Planctomycetaceae</taxon>
        <taxon>Planctomicrobium</taxon>
    </lineage>
</organism>
<dbReference type="RefSeq" id="WP_139228353.1">
    <property type="nucleotide sequence ID" value="NZ_FOQD01000005.1"/>
</dbReference>
<evidence type="ECO:0000313" key="1">
    <source>
        <dbReference type="EMBL" id="SFI10575.1"/>
    </source>
</evidence>
<sequence>MSLPLYINLKWAAPFREDDIEKIACTLQDVVDKEWEMAERCVTSRDTRRRLIPSEIIECVRNRKWDYPHLPHLCPCLSRYCSYSPLSSKISDITFSSYESDNLRLSISAGGRSWPVVEGVPIDDYAENYRGIEFQDLDEDVDIFWEPYFRPVWPDNARVLLKMVSAVRELFPLLELQIDPQIAEPERYASLEYSALNHYFKE</sequence>
<dbReference type="STRING" id="1576369.SAMN05421753_105248"/>
<gene>
    <name evidence="1" type="ORF">SAMN05421753_105248</name>
</gene>
<dbReference type="AlphaFoldDB" id="A0A1I3FH88"/>
<proteinExistence type="predicted"/>
<dbReference type="Proteomes" id="UP000199518">
    <property type="component" value="Unassembled WGS sequence"/>
</dbReference>
<name>A0A1I3FH88_9PLAN</name>
<accession>A0A1I3FH88</accession>
<evidence type="ECO:0000313" key="2">
    <source>
        <dbReference type="Proteomes" id="UP000199518"/>
    </source>
</evidence>
<keyword evidence="2" id="KW-1185">Reference proteome</keyword>
<reference evidence="2" key="1">
    <citation type="submission" date="2016-10" db="EMBL/GenBank/DDBJ databases">
        <authorList>
            <person name="Varghese N."/>
            <person name="Submissions S."/>
        </authorList>
    </citation>
    <scope>NUCLEOTIDE SEQUENCE [LARGE SCALE GENOMIC DNA]</scope>
    <source>
        <strain evidence="2">DSM 26348</strain>
    </source>
</reference>